<evidence type="ECO:0000313" key="2">
    <source>
        <dbReference type="EMBL" id="PTQ13571.1"/>
    </source>
</evidence>
<protein>
    <submittedName>
        <fullName evidence="2">Metallophosphoesterase</fullName>
    </submittedName>
</protein>
<name>A0A2T5G380_9SPHN</name>
<dbReference type="Gene3D" id="3.60.21.10">
    <property type="match status" value="1"/>
</dbReference>
<dbReference type="GO" id="GO:0110154">
    <property type="term" value="P:RNA decapping"/>
    <property type="evidence" value="ECO:0007669"/>
    <property type="project" value="TreeGrafter"/>
</dbReference>
<dbReference type="OrthoDB" id="9807890at2"/>
<dbReference type="Pfam" id="PF00149">
    <property type="entry name" value="Metallophos"/>
    <property type="match status" value="1"/>
</dbReference>
<dbReference type="Proteomes" id="UP000244162">
    <property type="component" value="Unassembled WGS sequence"/>
</dbReference>
<feature type="domain" description="Calcineurin-like phosphoesterase" evidence="1">
    <location>
        <begin position="22"/>
        <end position="215"/>
    </location>
</feature>
<dbReference type="InterPro" id="IPR050126">
    <property type="entry name" value="Ap4A_hydrolase"/>
</dbReference>
<evidence type="ECO:0000313" key="3">
    <source>
        <dbReference type="Proteomes" id="UP000244162"/>
    </source>
</evidence>
<dbReference type="AlphaFoldDB" id="A0A2T5G380"/>
<dbReference type="InterPro" id="IPR029052">
    <property type="entry name" value="Metallo-depent_PP-like"/>
</dbReference>
<gene>
    <name evidence="2" type="ORF">CLG96_03205</name>
</gene>
<dbReference type="EMBL" id="NWBU01000004">
    <property type="protein sequence ID" value="PTQ13571.1"/>
    <property type="molecule type" value="Genomic_DNA"/>
</dbReference>
<organism evidence="2 3">
    <name type="scientific">Sphingomonas oleivorans</name>
    <dbReference type="NCBI Taxonomy" id="1735121"/>
    <lineage>
        <taxon>Bacteria</taxon>
        <taxon>Pseudomonadati</taxon>
        <taxon>Pseudomonadota</taxon>
        <taxon>Alphaproteobacteria</taxon>
        <taxon>Sphingomonadales</taxon>
        <taxon>Sphingomonadaceae</taxon>
        <taxon>Sphingomonas</taxon>
    </lineage>
</organism>
<keyword evidence="3" id="KW-1185">Reference proteome</keyword>
<sequence length="254" mass="28723">MYRLLRKVLDRMARPAAVPAGLRIYAIGDIHGRRDLLDSLIAMIDEDDHRRRPAKTMLIFLGDVVDRGPDSRGVIERLITLGDSPQQTLFLMGNHEEMLLLAHDGDPRVASQLDHIGGRQTLASYGVDDREFDRSDPERLVRLLRERIPKQHIDFLRSFRDAIVIGDYLFVHAGIRPGIPLAEQKSSDLHWIRHEFLDHQGDHGAIVIHGHSISDRPEQRPNRIGIDTGAYASGRLTAIGLEGSDRWYLATDEA</sequence>
<dbReference type="GO" id="GO:0005737">
    <property type="term" value="C:cytoplasm"/>
    <property type="evidence" value="ECO:0007669"/>
    <property type="project" value="TreeGrafter"/>
</dbReference>
<proteinExistence type="predicted"/>
<dbReference type="PANTHER" id="PTHR42850:SF4">
    <property type="entry name" value="ZINC-DEPENDENT ENDOPOLYPHOSPHATASE"/>
    <property type="match status" value="1"/>
</dbReference>
<dbReference type="CDD" id="cd00144">
    <property type="entry name" value="MPP_PPP_family"/>
    <property type="match status" value="1"/>
</dbReference>
<dbReference type="GO" id="GO:0008803">
    <property type="term" value="F:bis(5'-nucleosyl)-tetraphosphatase (symmetrical) activity"/>
    <property type="evidence" value="ECO:0007669"/>
    <property type="project" value="TreeGrafter"/>
</dbReference>
<dbReference type="SUPFAM" id="SSF56300">
    <property type="entry name" value="Metallo-dependent phosphatases"/>
    <property type="match status" value="1"/>
</dbReference>
<dbReference type="PANTHER" id="PTHR42850">
    <property type="entry name" value="METALLOPHOSPHOESTERASE"/>
    <property type="match status" value="1"/>
</dbReference>
<accession>A0A2T5G380</accession>
<dbReference type="InterPro" id="IPR004843">
    <property type="entry name" value="Calcineurin-like_PHP"/>
</dbReference>
<dbReference type="GO" id="GO:0016791">
    <property type="term" value="F:phosphatase activity"/>
    <property type="evidence" value="ECO:0007669"/>
    <property type="project" value="TreeGrafter"/>
</dbReference>
<evidence type="ECO:0000259" key="1">
    <source>
        <dbReference type="Pfam" id="PF00149"/>
    </source>
</evidence>
<comment type="caution">
    <text evidence="2">The sequence shown here is derived from an EMBL/GenBank/DDBJ whole genome shotgun (WGS) entry which is preliminary data.</text>
</comment>
<reference evidence="2 3" key="1">
    <citation type="submission" date="2017-09" db="EMBL/GenBank/DDBJ databases">
        <title>Sphingomonas panjinensis sp.nov., isolated from oil-contaminated soil.</title>
        <authorList>
            <person name="Wang L."/>
            <person name="Chen L."/>
        </authorList>
    </citation>
    <scope>NUCLEOTIDE SEQUENCE [LARGE SCALE GENOMIC DNA]</scope>
    <source>
        <strain evidence="2 3">FW-11</strain>
    </source>
</reference>